<feature type="region of interest" description="Disordered" evidence="2">
    <location>
        <begin position="1"/>
        <end position="24"/>
    </location>
</feature>
<evidence type="ECO:0000313" key="4">
    <source>
        <dbReference type="Proteomes" id="UP000222542"/>
    </source>
</evidence>
<organism evidence="3 4">
    <name type="scientific">Capsicum annuum</name>
    <name type="common">Capsicum pepper</name>
    <dbReference type="NCBI Taxonomy" id="4072"/>
    <lineage>
        <taxon>Eukaryota</taxon>
        <taxon>Viridiplantae</taxon>
        <taxon>Streptophyta</taxon>
        <taxon>Embryophyta</taxon>
        <taxon>Tracheophyta</taxon>
        <taxon>Spermatophyta</taxon>
        <taxon>Magnoliopsida</taxon>
        <taxon>eudicotyledons</taxon>
        <taxon>Gunneridae</taxon>
        <taxon>Pentapetalae</taxon>
        <taxon>asterids</taxon>
        <taxon>lamiids</taxon>
        <taxon>Solanales</taxon>
        <taxon>Solanaceae</taxon>
        <taxon>Solanoideae</taxon>
        <taxon>Capsiceae</taxon>
        <taxon>Capsicum</taxon>
    </lineage>
</organism>
<dbReference type="STRING" id="4072.A0A2G2ZWU7"/>
<evidence type="ECO:0000256" key="1">
    <source>
        <dbReference type="ARBA" id="ARBA00023277"/>
    </source>
</evidence>
<dbReference type="Gramene" id="PHT86435">
    <property type="protein sequence ID" value="PHT86435"/>
    <property type="gene ID" value="T459_08541"/>
</dbReference>
<reference evidence="3 4" key="1">
    <citation type="journal article" date="2014" name="Nat. Genet.">
        <title>Genome sequence of the hot pepper provides insights into the evolution of pungency in Capsicum species.</title>
        <authorList>
            <person name="Kim S."/>
            <person name="Park M."/>
            <person name="Yeom S.I."/>
            <person name="Kim Y.M."/>
            <person name="Lee J.M."/>
            <person name="Lee H.A."/>
            <person name="Seo E."/>
            <person name="Choi J."/>
            <person name="Cheong K."/>
            <person name="Kim K.T."/>
            <person name="Jung K."/>
            <person name="Lee G.W."/>
            <person name="Oh S.K."/>
            <person name="Bae C."/>
            <person name="Kim S.B."/>
            <person name="Lee H.Y."/>
            <person name="Kim S.Y."/>
            <person name="Kim M.S."/>
            <person name="Kang B.C."/>
            <person name="Jo Y.D."/>
            <person name="Yang H.B."/>
            <person name="Jeong H.J."/>
            <person name="Kang W.H."/>
            <person name="Kwon J.K."/>
            <person name="Shin C."/>
            <person name="Lim J.Y."/>
            <person name="Park J.H."/>
            <person name="Huh J.H."/>
            <person name="Kim J.S."/>
            <person name="Kim B.D."/>
            <person name="Cohen O."/>
            <person name="Paran I."/>
            <person name="Suh M.C."/>
            <person name="Lee S.B."/>
            <person name="Kim Y.K."/>
            <person name="Shin Y."/>
            <person name="Noh S.J."/>
            <person name="Park J."/>
            <person name="Seo Y.S."/>
            <person name="Kwon S.Y."/>
            <person name="Kim H.A."/>
            <person name="Park J.M."/>
            <person name="Kim H.J."/>
            <person name="Choi S.B."/>
            <person name="Bosland P.W."/>
            <person name="Reeves G."/>
            <person name="Jo S.H."/>
            <person name="Lee B.W."/>
            <person name="Cho H.T."/>
            <person name="Choi H.S."/>
            <person name="Lee M.S."/>
            <person name="Yu Y."/>
            <person name="Do Choi Y."/>
            <person name="Park B.S."/>
            <person name="van Deynze A."/>
            <person name="Ashrafi H."/>
            <person name="Hill T."/>
            <person name="Kim W.T."/>
            <person name="Pai H.S."/>
            <person name="Ahn H.K."/>
            <person name="Yeam I."/>
            <person name="Giovannoni J.J."/>
            <person name="Rose J.K."/>
            <person name="Sorensen I."/>
            <person name="Lee S.J."/>
            <person name="Kim R.W."/>
            <person name="Choi I.Y."/>
            <person name="Choi B.S."/>
            <person name="Lim J.S."/>
            <person name="Lee Y.H."/>
            <person name="Choi D."/>
        </authorList>
    </citation>
    <scope>NUCLEOTIDE SEQUENCE [LARGE SCALE GENOMIC DNA]</scope>
    <source>
        <strain evidence="4">cv. CM334</strain>
    </source>
</reference>
<dbReference type="InterPro" id="IPR008811">
    <property type="entry name" value="Glycosyl_hydrolases_36"/>
</dbReference>
<dbReference type="Pfam" id="PF05691">
    <property type="entry name" value="Raffinose_syn"/>
    <property type="match status" value="1"/>
</dbReference>
<accession>A0A2G2ZWU7</accession>
<dbReference type="PANTHER" id="PTHR31268">
    <property type="match status" value="1"/>
</dbReference>
<dbReference type="PANTHER" id="PTHR31268:SF29">
    <property type="entry name" value="GALACTINOL--SUCROSE GALACTOSYLTRANSFERASE 1-RELATED"/>
    <property type="match status" value="1"/>
</dbReference>
<dbReference type="EMBL" id="AYRZ02000003">
    <property type="protein sequence ID" value="PHT86435.1"/>
    <property type="molecule type" value="Genomic_DNA"/>
</dbReference>
<name>A0A2G2ZWU7_CAPAN</name>
<dbReference type="AlphaFoldDB" id="A0A2G2ZWU7"/>
<evidence type="ECO:0000313" key="3">
    <source>
        <dbReference type="EMBL" id="PHT86435.1"/>
    </source>
</evidence>
<dbReference type="OMA" id="PELNCAM"/>
<comment type="caution">
    <text evidence="3">The sequence shown here is derived from an EMBL/GenBank/DDBJ whole genome shotgun (WGS) entry which is preliminary data.</text>
</comment>
<evidence type="ECO:0000256" key="2">
    <source>
        <dbReference type="SAM" id="MobiDB-lite"/>
    </source>
</evidence>
<reference evidence="3 4" key="2">
    <citation type="journal article" date="2017" name="Genome Biol.">
        <title>New reference genome sequences of hot pepper reveal the massive evolution of plant disease-resistance genes by retroduplication.</title>
        <authorList>
            <person name="Kim S."/>
            <person name="Park J."/>
            <person name="Yeom S.I."/>
            <person name="Kim Y.M."/>
            <person name="Seo E."/>
            <person name="Kim K.T."/>
            <person name="Kim M.S."/>
            <person name="Lee J.M."/>
            <person name="Cheong K."/>
            <person name="Shin H.S."/>
            <person name="Kim S.B."/>
            <person name="Han K."/>
            <person name="Lee J."/>
            <person name="Park M."/>
            <person name="Lee H.A."/>
            <person name="Lee H.Y."/>
            <person name="Lee Y."/>
            <person name="Oh S."/>
            <person name="Lee J.H."/>
            <person name="Choi E."/>
            <person name="Choi E."/>
            <person name="Lee S.E."/>
            <person name="Jeon J."/>
            <person name="Kim H."/>
            <person name="Choi G."/>
            <person name="Song H."/>
            <person name="Lee J."/>
            <person name="Lee S.C."/>
            <person name="Kwon J.K."/>
            <person name="Lee H.Y."/>
            <person name="Koo N."/>
            <person name="Hong Y."/>
            <person name="Kim R.W."/>
            <person name="Kang W.H."/>
            <person name="Huh J.H."/>
            <person name="Kang B.C."/>
            <person name="Yang T.J."/>
            <person name="Lee Y.H."/>
            <person name="Bennetzen J.L."/>
            <person name="Choi D."/>
        </authorList>
    </citation>
    <scope>NUCLEOTIDE SEQUENCE [LARGE SCALE GENOMIC DNA]</scope>
    <source>
        <strain evidence="4">cv. CM334</strain>
    </source>
</reference>
<sequence>MDKKGVHSPMNAEQSIVSDRDTASPVQKITDKELSNPLMDDTLSKSIWNLKDFNGVFGVFNCQGAGWCKFGKKNLIYDCQPGTIAGIIRANDVNYLPRIAHDGWTGDAILYFYLYRDFVCLPTNASIPVTLNVREYEIFAVVPIKKMSIGSRFTLIGLVNMLNSGGAIKELKYETEEKSGLISMKVHGCGIFGAY</sequence>
<keyword evidence="4" id="KW-1185">Reference proteome</keyword>
<dbReference type="Proteomes" id="UP000222542">
    <property type="component" value="Unassembled WGS sequence"/>
</dbReference>
<proteinExistence type="predicted"/>
<keyword evidence="1" id="KW-0119">Carbohydrate metabolism</keyword>
<gene>
    <name evidence="3" type="ORF">T459_08541</name>
</gene>
<protein>
    <submittedName>
        <fullName evidence="3">Uncharacterized protein</fullName>
    </submittedName>
</protein>